<comment type="caution">
    <text evidence="1">The sequence shown here is derived from an EMBL/GenBank/DDBJ whole genome shotgun (WGS) entry which is preliminary data.</text>
</comment>
<dbReference type="EMBL" id="CAAALY010266208">
    <property type="protein sequence ID" value="VEL40734.1"/>
    <property type="molecule type" value="Genomic_DNA"/>
</dbReference>
<evidence type="ECO:0000313" key="2">
    <source>
        <dbReference type="Proteomes" id="UP000784294"/>
    </source>
</evidence>
<reference evidence="1" key="1">
    <citation type="submission" date="2018-11" db="EMBL/GenBank/DDBJ databases">
        <authorList>
            <consortium name="Pathogen Informatics"/>
        </authorList>
    </citation>
    <scope>NUCLEOTIDE SEQUENCE</scope>
</reference>
<gene>
    <name evidence="1" type="ORF">PXEA_LOCUS34174</name>
</gene>
<protein>
    <submittedName>
        <fullName evidence="1">Uncharacterized protein</fullName>
    </submittedName>
</protein>
<proteinExistence type="predicted"/>
<dbReference type="Proteomes" id="UP000784294">
    <property type="component" value="Unassembled WGS sequence"/>
</dbReference>
<keyword evidence="2" id="KW-1185">Reference proteome</keyword>
<name>A0A3S5BA17_9PLAT</name>
<dbReference type="AlphaFoldDB" id="A0A3S5BA17"/>
<sequence length="125" mass="13503">MHAYRYIRCWACVCVMGKHLHGRTTGPIKLAAASDTFPIDLIAAMQESVDKIKRGAAHKAARHHTNYVITHLLPSPLGPGPTGPAIRSVGWGLCACETCMWAECALAKSQSDCSHSLLSHNARTP</sequence>
<organism evidence="1 2">
    <name type="scientific">Protopolystoma xenopodis</name>
    <dbReference type="NCBI Taxonomy" id="117903"/>
    <lineage>
        <taxon>Eukaryota</taxon>
        <taxon>Metazoa</taxon>
        <taxon>Spiralia</taxon>
        <taxon>Lophotrochozoa</taxon>
        <taxon>Platyhelminthes</taxon>
        <taxon>Monogenea</taxon>
        <taxon>Polyopisthocotylea</taxon>
        <taxon>Polystomatidea</taxon>
        <taxon>Polystomatidae</taxon>
        <taxon>Protopolystoma</taxon>
    </lineage>
</organism>
<accession>A0A3S5BA17</accession>
<evidence type="ECO:0000313" key="1">
    <source>
        <dbReference type="EMBL" id="VEL40734.1"/>
    </source>
</evidence>